<organism evidence="1 2">
    <name type="scientific">Sinorhizobium garamanticum</name>
    <dbReference type="NCBI Taxonomy" id="680247"/>
    <lineage>
        <taxon>Bacteria</taxon>
        <taxon>Pseudomonadati</taxon>
        <taxon>Pseudomonadota</taxon>
        <taxon>Alphaproteobacteria</taxon>
        <taxon>Hyphomicrobiales</taxon>
        <taxon>Rhizobiaceae</taxon>
        <taxon>Sinorhizobium/Ensifer group</taxon>
        <taxon>Sinorhizobium</taxon>
    </lineage>
</organism>
<dbReference type="Proteomes" id="UP001229355">
    <property type="component" value="Chromosome 2"/>
</dbReference>
<dbReference type="RefSeq" id="WP_280662851.1">
    <property type="nucleotide sequence ID" value="NZ_CP120374.1"/>
</dbReference>
<accession>A0ABY8DIZ2</accession>
<keyword evidence="2" id="KW-1185">Reference proteome</keyword>
<sequence length="77" mass="8370">MPGDARQLTHRPGARRFGMNGLHRWLDGLGGLYLEDFDVAGPCNGELGSRGVASWAIDPVAARRLWDISKAMTGAYI</sequence>
<gene>
    <name evidence="1" type="ORF">PZN02_004467</name>
</gene>
<reference evidence="1 2" key="1">
    <citation type="submission" date="2023-03" db="EMBL/GenBank/DDBJ databases">
        <authorList>
            <person name="Kaur S."/>
            <person name="Espinosa-Saiz D."/>
            <person name="Velazquez E."/>
            <person name="Menendez E."/>
            <person name="diCenzo G.C."/>
        </authorList>
    </citation>
    <scope>NUCLEOTIDE SEQUENCE [LARGE SCALE GENOMIC DNA]</scope>
    <source>
        <strain evidence="1 2">LMG 24692</strain>
    </source>
</reference>
<evidence type="ECO:0000313" key="2">
    <source>
        <dbReference type="Proteomes" id="UP001229355"/>
    </source>
</evidence>
<name>A0ABY8DIZ2_9HYPH</name>
<dbReference type="EMBL" id="CP120374">
    <property type="protein sequence ID" value="WEX90889.1"/>
    <property type="molecule type" value="Genomic_DNA"/>
</dbReference>
<protein>
    <submittedName>
        <fullName evidence="1">Uncharacterized protein</fullName>
    </submittedName>
</protein>
<evidence type="ECO:0000313" key="1">
    <source>
        <dbReference type="EMBL" id="WEX90889.1"/>
    </source>
</evidence>
<proteinExistence type="predicted"/>